<organism evidence="2 3">
    <name type="scientific">Brucella anthropi (strain ATCC 49188 / DSM 6882 / CCUG 24695 / JCM 21032 / LMG 3331 / NBRC 15819 / NCTC 12168 / Alc 37)</name>
    <name type="common">Ochrobactrum anthropi</name>
    <dbReference type="NCBI Taxonomy" id="439375"/>
    <lineage>
        <taxon>Bacteria</taxon>
        <taxon>Pseudomonadati</taxon>
        <taxon>Pseudomonadota</taxon>
        <taxon>Alphaproteobacteria</taxon>
        <taxon>Hyphomicrobiales</taxon>
        <taxon>Brucellaceae</taxon>
        <taxon>Brucella/Ochrobactrum group</taxon>
        <taxon>Brucella</taxon>
    </lineage>
</organism>
<keyword evidence="3" id="KW-1185">Reference proteome</keyword>
<dbReference type="KEGG" id="oan:Oant_0357"/>
<proteinExistence type="predicted"/>
<evidence type="ECO:0000313" key="3">
    <source>
        <dbReference type="Proteomes" id="UP000002301"/>
    </source>
</evidence>
<dbReference type="InterPro" id="IPR044478">
    <property type="entry name" value="Pld1-like"/>
</dbReference>
<accession>A6WVT4</accession>
<name>A6WVT4_BRUA4</name>
<gene>
    <name evidence="2" type="ordered locus">Oant_0357</name>
</gene>
<dbReference type="EMBL" id="CP000758">
    <property type="protein sequence ID" value="ABS13088.1"/>
    <property type="molecule type" value="Genomic_DNA"/>
</dbReference>
<dbReference type="Proteomes" id="UP000002301">
    <property type="component" value="Chromosome 1"/>
</dbReference>
<dbReference type="HOGENOM" id="CLU_023205_5_0_5"/>
<dbReference type="Gene3D" id="3.20.20.100">
    <property type="entry name" value="NADP-dependent oxidoreductase domain"/>
    <property type="match status" value="1"/>
</dbReference>
<dbReference type="SUPFAM" id="SSF51430">
    <property type="entry name" value="NAD(P)-linked oxidoreductase"/>
    <property type="match status" value="1"/>
</dbReference>
<evidence type="ECO:0000259" key="1">
    <source>
        <dbReference type="Pfam" id="PF00248"/>
    </source>
</evidence>
<sequence>MLHAAIEEIPMQLKASEKRTLGRTGLTVTALGLGTAPLGGLYAPVSRADADALLEAGWGSGIRYFDSAPMYGYGRCEHLLGDMLREKPERAVISTKVGRLMTNERAGRTLPPSPPKNPLDSGWHNGLNFREVFDYSYDGVMRSFDDSQQRLGFPEIDLLYVHDIGRVTHGDRHELHWNALTKGGGFRALTELRAAGNIKGFGLGVNEWQIIRDALEEADLDCSLLAGRYSLLDQVSEKEFLPLAQKRGMALVIAGVFNSGILAAPRGGEQKFDYADAPAEIIVRTNRLHDICDEYHVPLAAAAMQFPLRHEAVSSILIGVRSPEQIRQNVVWFEQSIPDEFWNMLRSEGLIS</sequence>
<dbReference type="InterPro" id="IPR023210">
    <property type="entry name" value="NADP_OxRdtase_dom"/>
</dbReference>
<dbReference type="PANTHER" id="PTHR42686:SF1">
    <property type="entry name" value="GH17980P-RELATED"/>
    <property type="match status" value="1"/>
</dbReference>
<dbReference type="GO" id="GO:0050235">
    <property type="term" value="F:pyridoxal 4-dehydrogenase activity"/>
    <property type="evidence" value="ECO:0007669"/>
    <property type="project" value="UniProtKB-EC"/>
</dbReference>
<dbReference type="InterPro" id="IPR036812">
    <property type="entry name" value="NAD(P)_OxRdtase_dom_sf"/>
</dbReference>
<reference evidence="2 3" key="1">
    <citation type="journal article" date="2011" name="J. Bacteriol.">
        <title>Genome of Ochrobactrum anthropi ATCC 49188 T, a versatile opportunistic pathogen and symbiont of several eukaryotic hosts.</title>
        <authorList>
            <person name="Chain P.S."/>
            <person name="Lang D.M."/>
            <person name="Comerci D.J."/>
            <person name="Malfatti S.A."/>
            <person name="Vergez L.M."/>
            <person name="Shin M."/>
            <person name="Ugalde R.A."/>
            <person name="Garcia E."/>
            <person name="Tolmasky M.E."/>
        </authorList>
    </citation>
    <scope>NUCLEOTIDE SEQUENCE [LARGE SCALE GENOMIC DNA]</scope>
    <source>
        <strain evidence="3">ATCC 49188 / DSM 6882 / CCUG 24695 / JCM 21032 / LMG 3331 / NBRC 15819 / NCTC 12168 / Alc 37</strain>
    </source>
</reference>
<dbReference type="CDD" id="cd19161">
    <property type="entry name" value="AKR_AKR15A1"/>
    <property type="match status" value="1"/>
</dbReference>
<feature type="domain" description="NADP-dependent oxidoreductase" evidence="1">
    <location>
        <begin position="31"/>
        <end position="346"/>
    </location>
</feature>
<dbReference type="STRING" id="439375.Oant_0357"/>
<dbReference type="Pfam" id="PF00248">
    <property type="entry name" value="Aldo_ket_red"/>
    <property type="match status" value="1"/>
</dbReference>
<dbReference type="GO" id="GO:0005829">
    <property type="term" value="C:cytosol"/>
    <property type="evidence" value="ECO:0007669"/>
    <property type="project" value="TreeGrafter"/>
</dbReference>
<dbReference type="InterPro" id="IPR020471">
    <property type="entry name" value="AKR"/>
</dbReference>
<dbReference type="EC" id="1.1.1.107" evidence="2"/>
<dbReference type="PANTHER" id="PTHR42686">
    <property type="entry name" value="GH17980P-RELATED"/>
    <property type="match status" value="1"/>
</dbReference>
<dbReference type="AlphaFoldDB" id="A6WVT4"/>
<evidence type="ECO:0000313" key="2">
    <source>
        <dbReference type="EMBL" id="ABS13088.1"/>
    </source>
</evidence>
<dbReference type="eggNOG" id="COG0667">
    <property type="taxonomic scope" value="Bacteria"/>
</dbReference>
<protein>
    <submittedName>
        <fullName evidence="2">Pyridoxal 4-dehydrogenase</fullName>
        <ecNumber evidence="2">1.1.1.107</ecNumber>
    </submittedName>
</protein>
<keyword evidence="2" id="KW-0560">Oxidoreductase</keyword>